<dbReference type="KEGG" id="pnl:PNK_p0097"/>
<dbReference type="Pfam" id="PF03400">
    <property type="entry name" value="DDE_Tnp_IS1"/>
    <property type="match status" value="1"/>
</dbReference>
<dbReference type="InParanoid" id="A0A0U5JG13"/>
<comment type="similarity">
    <text evidence="2">Belongs to the transposase 27 family.</text>
</comment>
<dbReference type="PATRIC" id="fig|389348.3.peg.2865"/>
<keyword evidence="6" id="KW-1185">Reference proteome</keyword>
<name>A0A0U5JG13_9BACT</name>
<evidence type="ECO:0000313" key="6">
    <source>
        <dbReference type="Proteomes" id="UP000069902"/>
    </source>
</evidence>
<keyword evidence="3" id="KW-0815">Transposition</keyword>
<protein>
    <submittedName>
        <fullName evidence="5">Transposase</fullName>
    </submittedName>
</protein>
<dbReference type="InterPro" id="IPR005063">
    <property type="entry name" value="Transposase_27"/>
</dbReference>
<reference evidence="6" key="1">
    <citation type="submission" date="2015-09" db="EMBL/GenBank/DDBJ databases">
        <authorList>
            <person name="Bertelli C."/>
        </authorList>
    </citation>
    <scope>NUCLEOTIDE SEQUENCE [LARGE SCALE GENOMIC DNA]</scope>
    <source>
        <strain evidence="6">KNic</strain>
        <plasmid evidence="6">pPNK</plasmid>
    </source>
</reference>
<dbReference type="NCBIfam" id="NF033558">
    <property type="entry name" value="transpos_IS1"/>
    <property type="match status" value="1"/>
</dbReference>
<evidence type="ECO:0000256" key="1">
    <source>
        <dbReference type="ARBA" id="ARBA00004091"/>
    </source>
</evidence>
<organism evidence="5 6">
    <name type="scientific">Candidatus Protochlamydia naegleriophila</name>
    <dbReference type="NCBI Taxonomy" id="389348"/>
    <lineage>
        <taxon>Bacteria</taxon>
        <taxon>Pseudomonadati</taxon>
        <taxon>Chlamydiota</taxon>
        <taxon>Chlamydiia</taxon>
        <taxon>Parachlamydiales</taxon>
        <taxon>Parachlamydiaceae</taxon>
        <taxon>Candidatus Protochlamydia</taxon>
    </lineage>
</organism>
<gene>
    <name evidence="5" type="ORF">PNK_p0097</name>
</gene>
<sequence length="223" mass="25573">MRISNIFDEKIGKLMKICCTQCQSQTVRKNGSIHSGKQKYKCLACHKQFVEEPQNKIISDDIKERIRRSLLERVSLEGICRIFDVSMPWLLGFMEKTFQSLPEDLNATIIAENDEFEVAVLEGDEMWSFVGSKSNDQWLWLVMHSSTRQILAFHVGKRNKAAGEALIAKLPEELKKKPTFTQISSRFTMKLSHGRNIVLSAKNLGRQVTLKDLIARSDRDVQD</sequence>
<comment type="function">
    <text evidence="1">Absolutely required for transposition of IS1.</text>
</comment>
<dbReference type="GO" id="GO:0004803">
    <property type="term" value="F:transposase activity"/>
    <property type="evidence" value="ECO:0007669"/>
    <property type="project" value="InterPro"/>
</dbReference>
<dbReference type="GO" id="GO:0003677">
    <property type="term" value="F:DNA binding"/>
    <property type="evidence" value="ECO:0007669"/>
    <property type="project" value="InterPro"/>
</dbReference>
<dbReference type="EMBL" id="LN879503">
    <property type="protein sequence ID" value="CUI18151.1"/>
    <property type="molecule type" value="Genomic_DNA"/>
</dbReference>
<dbReference type="Proteomes" id="UP000069902">
    <property type="component" value="Plasmid pPNK"/>
</dbReference>
<evidence type="ECO:0000313" key="5">
    <source>
        <dbReference type="EMBL" id="CUI18151.1"/>
    </source>
</evidence>
<proteinExistence type="inferred from homology"/>
<geneLocation type="plasmid" evidence="6">
    <name>pPNK</name>
</geneLocation>
<dbReference type="PANTHER" id="PTHR33293:SF1">
    <property type="entry name" value="INSERTION ELEMENT IS1 1 PROTEIN INSB-RELATED"/>
    <property type="match status" value="1"/>
</dbReference>
<evidence type="ECO:0000256" key="4">
    <source>
        <dbReference type="ARBA" id="ARBA00023172"/>
    </source>
</evidence>
<accession>A0A0U5JG13</accession>
<dbReference type="PANTHER" id="PTHR33293">
    <property type="entry name" value="INSERTION ELEMENT IS1 1 PROTEIN INSB-RELATED"/>
    <property type="match status" value="1"/>
</dbReference>
<dbReference type="GO" id="GO:0006313">
    <property type="term" value="P:DNA transposition"/>
    <property type="evidence" value="ECO:0007669"/>
    <property type="project" value="InterPro"/>
</dbReference>
<dbReference type="InterPro" id="IPR051354">
    <property type="entry name" value="Transposase_27_IS1"/>
</dbReference>
<dbReference type="AlphaFoldDB" id="A0A0U5JG13"/>
<evidence type="ECO:0000256" key="2">
    <source>
        <dbReference type="ARBA" id="ARBA00008841"/>
    </source>
</evidence>
<evidence type="ECO:0000256" key="3">
    <source>
        <dbReference type="ARBA" id="ARBA00022578"/>
    </source>
</evidence>
<keyword evidence="4" id="KW-0233">DNA recombination</keyword>